<feature type="compositionally biased region" description="Basic and acidic residues" evidence="1">
    <location>
        <begin position="59"/>
        <end position="79"/>
    </location>
</feature>
<keyword evidence="3" id="KW-1185">Reference proteome</keyword>
<organism evidence="2 3">
    <name type="scientific">Gordonia soli NBRC 108243</name>
    <dbReference type="NCBI Taxonomy" id="1223545"/>
    <lineage>
        <taxon>Bacteria</taxon>
        <taxon>Bacillati</taxon>
        <taxon>Actinomycetota</taxon>
        <taxon>Actinomycetes</taxon>
        <taxon>Mycobacteriales</taxon>
        <taxon>Gordoniaceae</taxon>
        <taxon>Gordonia</taxon>
    </lineage>
</organism>
<feature type="compositionally biased region" description="Basic residues" evidence="1">
    <location>
        <begin position="86"/>
        <end position="96"/>
    </location>
</feature>
<sequence>MHCGDMPVAMNVVPPTLHREPRLSQISANRTSVYVDNLDDQRAHRDESTESGCCGGRFGDNKDDRDGQTDGGHNRRDPSDSSAAPRRGKLIRHQRSRPPNWS</sequence>
<evidence type="ECO:0000313" key="2">
    <source>
        <dbReference type="EMBL" id="GAC67116.1"/>
    </source>
</evidence>
<feature type="compositionally biased region" description="Basic and acidic residues" evidence="1">
    <location>
        <begin position="39"/>
        <end position="48"/>
    </location>
</feature>
<dbReference type="AlphaFoldDB" id="M0QFM5"/>
<dbReference type="EMBL" id="BANX01000005">
    <property type="protein sequence ID" value="GAC67116.1"/>
    <property type="molecule type" value="Genomic_DNA"/>
</dbReference>
<reference evidence="2 3" key="1">
    <citation type="submission" date="2013-01" db="EMBL/GenBank/DDBJ databases">
        <title>Whole genome shotgun sequence of Gordonia soli NBRC 108243.</title>
        <authorList>
            <person name="Isaki-Nakamura S."/>
            <person name="Hosoyama A."/>
            <person name="Tsuchikane K."/>
            <person name="Ando Y."/>
            <person name="Baba S."/>
            <person name="Ohji S."/>
            <person name="Hamada M."/>
            <person name="Tamura T."/>
            <person name="Yamazoe A."/>
            <person name="Yamazaki S."/>
            <person name="Fujita N."/>
        </authorList>
    </citation>
    <scope>NUCLEOTIDE SEQUENCE [LARGE SCALE GENOMIC DNA]</scope>
    <source>
        <strain evidence="2 3">NBRC 108243</strain>
    </source>
</reference>
<name>M0QFM5_9ACTN</name>
<gene>
    <name evidence="2" type="ORF">GS4_05_03290</name>
</gene>
<protein>
    <submittedName>
        <fullName evidence="2">Uncharacterized protein</fullName>
    </submittedName>
</protein>
<evidence type="ECO:0000313" key="3">
    <source>
        <dbReference type="Proteomes" id="UP000011666"/>
    </source>
</evidence>
<evidence type="ECO:0000256" key="1">
    <source>
        <dbReference type="SAM" id="MobiDB-lite"/>
    </source>
</evidence>
<dbReference type="Proteomes" id="UP000011666">
    <property type="component" value="Unassembled WGS sequence"/>
</dbReference>
<feature type="region of interest" description="Disordered" evidence="1">
    <location>
        <begin position="35"/>
        <end position="102"/>
    </location>
</feature>
<proteinExistence type="predicted"/>
<accession>M0QFM5</accession>
<comment type="caution">
    <text evidence="2">The sequence shown here is derived from an EMBL/GenBank/DDBJ whole genome shotgun (WGS) entry which is preliminary data.</text>
</comment>